<sequence>MQVANQPFIHRHNYRDSAMDEPSCSLAADDGGTRRARSVTSSRISLFFAKVGFLLVIEKEMLNKLNEMKERTEPMSSIIPEIETHWTDIVSDRGSLTRRHVDQQEAIWEIVTTEYRYIQVLKNMHDLSCYFIELQKIGYFKDIAVARVFLNYTELFTVNVIFWRRAIQPLLECSRQSRKPLDPVILMNGFEDISEWSKCYIPFNLGHDDSHTYVQKKQKDNEMFREFVHWAESQESMRRQKLCDTLTSPMQRLTRYSLLLKAVLSNSTDDRERLIIQSEDIAVARVFLNYTELFTVNVIFWRRAIQPLLECSRQSRKPLDPVILLNGFEDISEWSKCYIPFNLGHDDSHTYVQKKQKDNEMFREFVHWAESQESMRRQKLCDTLTSPMQRLTRYSLLLKAVLSNSTDDRERLIIQTMIDRTDAATQQLNFELNNNDLRLQMAEIMKSIDGYDAVDSEEFEKLFPSRRTTLDLMAPMPLLPGPPQFRRVIHRGNLKVRESRQGAKVEMHCLLFTDMLLLCKTSTKRTDKGLRVARPPIHIAHMIYHPFNDANLHVLPGGFFIICMNEFDAPSSIYLMHTTDEKETRRWLEMINITSNEFKRLQGRQNDFDSPLYDLRKGPPWQQGPPHCLSTGIIHRKSSSMDSQVVAAHAHMNHMHRAATVSSTEQLDRNLDRNDSPSRLPPMHKLSIASYPLCGSKSSVDLHLTLGAETTSSKSRVLLF</sequence>
<evidence type="ECO:0000256" key="1">
    <source>
        <dbReference type="SAM" id="MobiDB-lite"/>
    </source>
</evidence>
<dbReference type="CDD" id="cd00160">
    <property type="entry name" value="RhoGEF"/>
    <property type="match status" value="1"/>
</dbReference>
<organism evidence="3 4">
    <name type="scientific">Strongylus vulgaris</name>
    <name type="common">Blood worm</name>
    <dbReference type="NCBI Taxonomy" id="40348"/>
    <lineage>
        <taxon>Eukaryota</taxon>
        <taxon>Metazoa</taxon>
        <taxon>Ecdysozoa</taxon>
        <taxon>Nematoda</taxon>
        <taxon>Chromadorea</taxon>
        <taxon>Rhabditida</taxon>
        <taxon>Rhabditina</taxon>
        <taxon>Rhabditomorpha</taxon>
        <taxon>Strongyloidea</taxon>
        <taxon>Strongylidae</taxon>
        <taxon>Strongylus</taxon>
    </lineage>
</organism>
<dbReference type="GO" id="GO:0005085">
    <property type="term" value="F:guanyl-nucleotide exchange factor activity"/>
    <property type="evidence" value="ECO:0007669"/>
    <property type="project" value="InterPro"/>
</dbReference>
<feature type="compositionally biased region" description="Basic and acidic residues" evidence="1">
    <location>
        <begin position="666"/>
        <end position="676"/>
    </location>
</feature>
<dbReference type="SMART" id="SM00325">
    <property type="entry name" value="RhoGEF"/>
    <property type="match status" value="2"/>
</dbReference>
<protein>
    <recommendedName>
        <fullName evidence="2">DH domain-containing protein</fullName>
    </recommendedName>
</protein>
<dbReference type="CDD" id="cd13244">
    <property type="entry name" value="PH_PLEKHG5_G6"/>
    <property type="match status" value="1"/>
</dbReference>
<dbReference type="InterPro" id="IPR011993">
    <property type="entry name" value="PH-like_dom_sf"/>
</dbReference>
<dbReference type="GO" id="GO:0030139">
    <property type="term" value="C:endocytic vesicle"/>
    <property type="evidence" value="ECO:0007669"/>
    <property type="project" value="TreeGrafter"/>
</dbReference>
<evidence type="ECO:0000259" key="2">
    <source>
        <dbReference type="PROSITE" id="PS50010"/>
    </source>
</evidence>
<dbReference type="SMART" id="SM00233">
    <property type="entry name" value="PH"/>
    <property type="match status" value="1"/>
</dbReference>
<reference evidence="3 4" key="1">
    <citation type="submission" date="2018-11" db="EMBL/GenBank/DDBJ databases">
        <authorList>
            <consortium name="Pathogen Informatics"/>
        </authorList>
    </citation>
    <scope>NUCLEOTIDE SEQUENCE [LARGE SCALE GENOMIC DNA]</scope>
</reference>
<dbReference type="GO" id="GO:0007266">
    <property type="term" value="P:Rho protein signal transduction"/>
    <property type="evidence" value="ECO:0007669"/>
    <property type="project" value="TreeGrafter"/>
</dbReference>
<dbReference type="InterPro" id="IPR001849">
    <property type="entry name" value="PH_domain"/>
</dbReference>
<dbReference type="Proteomes" id="UP000270094">
    <property type="component" value="Unassembled WGS sequence"/>
</dbReference>
<dbReference type="InterPro" id="IPR000219">
    <property type="entry name" value="DH_dom"/>
</dbReference>
<feature type="region of interest" description="Disordered" evidence="1">
    <location>
        <begin position="662"/>
        <end position="682"/>
    </location>
</feature>
<dbReference type="InterPro" id="IPR035899">
    <property type="entry name" value="DBL_dom_sf"/>
</dbReference>
<proteinExistence type="predicted"/>
<dbReference type="InterPro" id="IPR040181">
    <property type="entry name" value="PKHG5/7"/>
</dbReference>
<dbReference type="GO" id="GO:0043542">
    <property type="term" value="P:endothelial cell migration"/>
    <property type="evidence" value="ECO:0007669"/>
    <property type="project" value="TreeGrafter"/>
</dbReference>
<dbReference type="PANTHER" id="PTHR13217:SF11">
    <property type="entry name" value="PLECKSTRIN HOMOLOGY DOMAIN-CONTAINING FAMILY G MEMBER 5"/>
    <property type="match status" value="1"/>
</dbReference>
<dbReference type="OrthoDB" id="660555at2759"/>
<feature type="domain" description="DH" evidence="2">
    <location>
        <begin position="102"/>
        <end position="274"/>
    </location>
</feature>
<dbReference type="AlphaFoldDB" id="A0A3P7JDD3"/>
<dbReference type="Gene3D" id="1.20.900.10">
    <property type="entry name" value="Dbl homology (DH) domain"/>
    <property type="match status" value="2"/>
</dbReference>
<dbReference type="EMBL" id="UYYB01096318">
    <property type="protein sequence ID" value="VDM76084.1"/>
    <property type="molecule type" value="Genomic_DNA"/>
</dbReference>
<dbReference type="PANTHER" id="PTHR13217">
    <property type="entry name" value="PLECKSTRIN HOMOLOGY DOMAIN-CONTAINING FAMILY G MEMBER 7"/>
    <property type="match status" value="1"/>
</dbReference>
<name>A0A3P7JDD3_STRVU</name>
<feature type="domain" description="DH" evidence="2">
    <location>
        <begin position="279"/>
        <end position="431"/>
    </location>
</feature>
<dbReference type="SUPFAM" id="SSF50729">
    <property type="entry name" value="PH domain-like"/>
    <property type="match status" value="1"/>
</dbReference>
<dbReference type="SUPFAM" id="SSF48065">
    <property type="entry name" value="DBL homology domain (DH-domain)"/>
    <property type="match status" value="2"/>
</dbReference>
<dbReference type="Gene3D" id="2.30.29.30">
    <property type="entry name" value="Pleckstrin-homology domain (PH domain)/Phosphotyrosine-binding domain (PTB)"/>
    <property type="match status" value="1"/>
</dbReference>
<dbReference type="GO" id="GO:0005886">
    <property type="term" value="C:plasma membrane"/>
    <property type="evidence" value="ECO:0007669"/>
    <property type="project" value="TreeGrafter"/>
</dbReference>
<keyword evidence="4" id="KW-1185">Reference proteome</keyword>
<gene>
    <name evidence="3" type="ORF">SVUK_LOCUS11082</name>
</gene>
<accession>A0A3P7JDD3</accession>
<evidence type="ECO:0000313" key="4">
    <source>
        <dbReference type="Proteomes" id="UP000270094"/>
    </source>
</evidence>
<evidence type="ECO:0000313" key="3">
    <source>
        <dbReference type="EMBL" id="VDM76084.1"/>
    </source>
</evidence>
<dbReference type="PROSITE" id="PS50010">
    <property type="entry name" value="DH_2"/>
    <property type="match status" value="2"/>
</dbReference>
<dbReference type="GO" id="GO:0030424">
    <property type="term" value="C:axon"/>
    <property type="evidence" value="ECO:0007669"/>
    <property type="project" value="TreeGrafter"/>
</dbReference>
<dbReference type="Pfam" id="PF00621">
    <property type="entry name" value="RhoGEF"/>
    <property type="match status" value="2"/>
</dbReference>